<organism evidence="5 6">
    <name type="scientific">Saccharopolyspora phatthalungensis</name>
    <dbReference type="NCBI Taxonomy" id="664693"/>
    <lineage>
        <taxon>Bacteria</taxon>
        <taxon>Bacillati</taxon>
        <taxon>Actinomycetota</taxon>
        <taxon>Actinomycetes</taxon>
        <taxon>Pseudonocardiales</taxon>
        <taxon>Pseudonocardiaceae</taxon>
        <taxon>Saccharopolyspora</taxon>
    </lineage>
</organism>
<dbReference type="GO" id="GO:0004806">
    <property type="term" value="F:triacylglycerol lipase activity"/>
    <property type="evidence" value="ECO:0007669"/>
    <property type="project" value="TreeGrafter"/>
</dbReference>
<gene>
    <name evidence="5" type="ORF">BJ970_001912</name>
</gene>
<keyword evidence="6" id="KW-1185">Reference proteome</keyword>
<dbReference type="RefSeq" id="WP_312864176.1">
    <property type="nucleotide sequence ID" value="NZ_JACHIW010000001.1"/>
</dbReference>
<dbReference type="Proteomes" id="UP000584374">
    <property type="component" value="Unassembled WGS sequence"/>
</dbReference>
<dbReference type="SUPFAM" id="SSF52266">
    <property type="entry name" value="SGNH hydrolase"/>
    <property type="match status" value="1"/>
</dbReference>
<protein>
    <submittedName>
        <fullName evidence="5">Lysophospholipase L1-like esterase</fullName>
    </submittedName>
</protein>
<dbReference type="AlphaFoldDB" id="A0A840Q6P5"/>
<proteinExistence type="predicted"/>
<evidence type="ECO:0000256" key="1">
    <source>
        <dbReference type="PIRSR" id="PIRSR637460-1"/>
    </source>
</evidence>
<dbReference type="PANTHER" id="PTHR37981:SF1">
    <property type="entry name" value="SGNH HYDROLASE-TYPE ESTERASE DOMAIN-CONTAINING PROTEIN"/>
    <property type="match status" value="1"/>
</dbReference>
<evidence type="ECO:0000256" key="2">
    <source>
        <dbReference type="PIRSR" id="PIRSR637460-2"/>
    </source>
</evidence>
<dbReference type="InterPro" id="IPR013830">
    <property type="entry name" value="SGNH_hydro"/>
</dbReference>
<feature type="active site" description="Nucleophile" evidence="1">
    <location>
        <position position="40"/>
    </location>
</feature>
<feature type="disulfide bond" evidence="2">
    <location>
        <begin position="128"/>
        <end position="140"/>
    </location>
</feature>
<feature type="disulfide bond" evidence="2">
    <location>
        <begin position="193"/>
        <end position="242"/>
    </location>
</feature>
<feature type="disulfide bond" evidence="2">
    <location>
        <begin position="56"/>
        <end position="80"/>
    </location>
</feature>
<feature type="domain" description="SGNH hydrolase-type esterase" evidence="4">
    <location>
        <begin position="36"/>
        <end position="271"/>
    </location>
</feature>
<dbReference type="PANTHER" id="PTHR37981">
    <property type="entry name" value="LIPASE 2"/>
    <property type="match status" value="1"/>
</dbReference>
<accession>A0A840Q6P5</accession>
<dbReference type="Pfam" id="PF13472">
    <property type="entry name" value="Lipase_GDSL_2"/>
    <property type="match status" value="1"/>
</dbReference>
<name>A0A840Q6P5_9PSEU</name>
<evidence type="ECO:0000259" key="4">
    <source>
        <dbReference type="Pfam" id="PF13472"/>
    </source>
</evidence>
<feature type="chain" id="PRO_5032545126" evidence="3">
    <location>
        <begin position="29"/>
        <end position="289"/>
    </location>
</feature>
<dbReference type="GO" id="GO:0019433">
    <property type="term" value="P:triglyceride catabolic process"/>
    <property type="evidence" value="ECO:0007669"/>
    <property type="project" value="TreeGrafter"/>
</dbReference>
<feature type="active site" evidence="1">
    <location>
        <position position="263"/>
    </location>
</feature>
<dbReference type="Gene3D" id="3.40.50.1110">
    <property type="entry name" value="SGNH hydrolase"/>
    <property type="match status" value="1"/>
</dbReference>
<dbReference type="CDD" id="cd01823">
    <property type="entry name" value="SEST_like"/>
    <property type="match status" value="1"/>
</dbReference>
<reference evidence="5 6" key="1">
    <citation type="submission" date="2020-08" db="EMBL/GenBank/DDBJ databases">
        <title>Sequencing the genomes of 1000 actinobacteria strains.</title>
        <authorList>
            <person name="Klenk H.-P."/>
        </authorList>
    </citation>
    <scope>NUCLEOTIDE SEQUENCE [LARGE SCALE GENOMIC DNA]</scope>
    <source>
        <strain evidence="5 6">DSM 45584</strain>
    </source>
</reference>
<sequence length="289" mass="30222">MTSQPGRLAQLGSALAATAALLAPTAHAADEFEYVAMGDSAAAGPLTPHPDPNLLCFRSRVNYPRVAAELLGAKLTDVTCSGADISDLSGRQHGIMPPQYDALSARTDLVTITIGGNDVDLVPAAVSCVNLFPEPIGSSCAAKFTAGGRDELAERIRVLAPRFDEVLTQIKRKAPNAEIMVVGYGTYVRPGGCYPRQPMWARDADYIQSNVDKLSAMLGARAKAHGAEFVDLGPVSKGHDACAAPADKYYEGILPTSVAAPMHPNAKGMRVFGKAVAEAVAEAAPYSAS</sequence>
<dbReference type="InterPro" id="IPR037460">
    <property type="entry name" value="SEST-like"/>
</dbReference>
<keyword evidence="2" id="KW-1015">Disulfide bond</keyword>
<comment type="caution">
    <text evidence="5">The sequence shown here is derived from an EMBL/GenBank/DDBJ whole genome shotgun (WGS) entry which is preliminary data.</text>
</comment>
<dbReference type="EMBL" id="JACHIW010000001">
    <property type="protein sequence ID" value="MBB5154378.1"/>
    <property type="molecule type" value="Genomic_DNA"/>
</dbReference>
<evidence type="ECO:0000313" key="5">
    <source>
        <dbReference type="EMBL" id="MBB5154378.1"/>
    </source>
</evidence>
<keyword evidence="3" id="KW-0732">Signal</keyword>
<evidence type="ECO:0000256" key="3">
    <source>
        <dbReference type="SAM" id="SignalP"/>
    </source>
</evidence>
<feature type="signal peptide" evidence="3">
    <location>
        <begin position="1"/>
        <end position="28"/>
    </location>
</feature>
<evidence type="ECO:0000313" key="6">
    <source>
        <dbReference type="Proteomes" id="UP000584374"/>
    </source>
</evidence>
<dbReference type="InterPro" id="IPR036514">
    <property type="entry name" value="SGNH_hydro_sf"/>
</dbReference>